<keyword evidence="1" id="KW-0233">DNA recombination</keyword>
<name>A0AA42S6L5_9BURK</name>
<protein>
    <submittedName>
        <fullName evidence="3">DUF4224 domain-containing protein</fullName>
    </submittedName>
</protein>
<dbReference type="InterPro" id="IPR025319">
    <property type="entry name" value="DUF4224"/>
</dbReference>
<dbReference type="GO" id="GO:0006310">
    <property type="term" value="P:DNA recombination"/>
    <property type="evidence" value="ECO:0007669"/>
    <property type="project" value="UniProtKB-KW"/>
</dbReference>
<reference evidence="3" key="1">
    <citation type="submission" date="2022-09" db="EMBL/GenBank/DDBJ databases">
        <title>Intensive care unit water sources are persistently colonized with multi-drug resistant bacteria and are the site of extensive horizontal gene transfer of antibiotic resistance genes.</title>
        <authorList>
            <person name="Diorio-Toth L."/>
        </authorList>
    </citation>
    <scope>NUCLEOTIDE SEQUENCE</scope>
    <source>
        <strain evidence="3">GD03843</strain>
    </source>
</reference>
<evidence type="ECO:0000313" key="4">
    <source>
        <dbReference type="Proteomes" id="UP001161094"/>
    </source>
</evidence>
<organism evidence="3 4">
    <name type="scientific">Achromobacter spanius</name>
    <dbReference type="NCBI Taxonomy" id="217203"/>
    <lineage>
        <taxon>Bacteria</taxon>
        <taxon>Pseudomonadati</taxon>
        <taxon>Pseudomonadota</taxon>
        <taxon>Betaproteobacteria</taxon>
        <taxon>Burkholderiales</taxon>
        <taxon>Alcaligenaceae</taxon>
        <taxon>Achromobacter</taxon>
    </lineage>
</organism>
<comment type="caution">
    <text evidence="3">The sequence shown here is derived from an EMBL/GenBank/DDBJ whole genome shotgun (WGS) entry which is preliminary data.</text>
</comment>
<gene>
    <name evidence="3" type="ORF">N5D93_28570</name>
</gene>
<dbReference type="Pfam" id="PF13986">
    <property type="entry name" value="DUF4224"/>
    <property type="match status" value="1"/>
</dbReference>
<dbReference type="GO" id="GO:0015074">
    <property type="term" value="P:DNA integration"/>
    <property type="evidence" value="ECO:0007669"/>
    <property type="project" value="InterPro"/>
</dbReference>
<evidence type="ECO:0000256" key="1">
    <source>
        <dbReference type="ARBA" id="ARBA00023172"/>
    </source>
</evidence>
<dbReference type="Gene3D" id="1.10.443.10">
    <property type="entry name" value="Intergrase catalytic core"/>
    <property type="match status" value="1"/>
</dbReference>
<dbReference type="SUPFAM" id="SSF56349">
    <property type="entry name" value="DNA breaking-rejoining enzymes"/>
    <property type="match status" value="1"/>
</dbReference>
<dbReference type="GO" id="GO:0003677">
    <property type="term" value="F:DNA binding"/>
    <property type="evidence" value="ECO:0007669"/>
    <property type="project" value="InterPro"/>
</dbReference>
<dbReference type="RefSeq" id="WP_279997345.1">
    <property type="nucleotide sequence ID" value="NZ_JAOCDZ010000030.1"/>
</dbReference>
<dbReference type="EMBL" id="JAOCDZ010000030">
    <property type="protein sequence ID" value="MDH0739792.1"/>
    <property type="molecule type" value="Genomic_DNA"/>
</dbReference>
<dbReference type="InterPro" id="IPR013762">
    <property type="entry name" value="Integrase-like_cat_sf"/>
</dbReference>
<dbReference type="InterPro" id="IPR011010">
    <property type="entry name" value="DNA_brk_join_enz"/>
</dbReference>
<evidence type="ECO:0000313" key="3">
    <source>
        <dbReference type="EMBL" id="MDH0739792.1"/>
    </source>
</evidence>
<proteinExistence type="predicted"/>
<evidence type="ECO:0000259" key="2">
    <source>
        <dbReference type="Pfam" id="PF13986"/>
    </source>
</evidence>
<accession>A0AA42S6L5</accession>
<dbReference type="Proteomes" id="UP001161094">
    <property type="component" value="Unassembled WGS sequence"/>
</dbReference>
<dbReference type="AlphaFoldDB" id="A0AA42S6L5"/>
<sequence length="167" mass="19396">MDLFLSPEELHRLTGYKSAGWQRRWLKANRWRFDEDRLGRPIVARAYPSSTRSITGWGMTKPQQKERQRSSKLLTEAVRLSKKHDTPYVFAARSGAPYSDSGFKANWSKIMADFVANGGERFTAHNLRAMYVTEMVSRNANPETHKNAATTRRVYDRRREVKVKPTF</sequence>
<feature type="domain" description="DUF4224" evidence="2">
    <location>
        <begin position="4"/>
        <end position="47"/>
    </location>
</feature>